<feature type="domain" description="HNH nuclease" evidence="1">
    <location>
        <begin position="1"/>
        <end position="57"/>
    </location>
</feature>
<gene>
    <name evidence="2" type="ORF">A2Y62_12345</name>
</gene>
<dbReference type="InterPro" id="IPR052892">
    <property type="entry name" value="NA-targeting_endonuclease"/>
</dbReference>
<dbReference type="InterPro" id="IPR002711">
    <property type="entry name" value="HNH"/>
</dbReference>
<evidence type="ECO:0000313" key="2">
    <source>
        <dbReference type="EMBL" id="OGF65671.1"/>
    </source>
</evidence>
<proteinExistence type="predicted"/>
<dbReference type="Proteomes" id="UP000178943">
    <property type="component" value="Unassembled WGS sequence"/>
</dbReference>
<dbReference type="PANTHER" id="PTHR33877">
    <property type="entry name" value="SLL1193 PROTEIN"/>
    <property type="match status" value="1"/>
</dbReference>
<reference evidence="2 3" key="1">
    <citation type="journal article" date="2016" name="Nat. Commun.">
        <title>Thousands of microbial genomes shed light on interconnected biogeochemical processes in an aquifer system.</title>
        <authorList>
            <person name="Anantharaman K."/>
            <person name="Brown C.T."/>
            <person name="Hug L.A."/>
            <person name="Sharon I."/>
            <person name="Castelle C.J."/>
            <person name="Probst A.J."/>
            <person name="Thomas B.C."/>
            <person name="Singh A."/>
            <person name="Wilkins M.J."/>
            <person name="Karaoz U."/>
            <person name="Brodie E.L."/>
            <person name="Williams K.H."/>
            <person name="Hubbard S.S."/>
            <person name="Banfield J.F."/>
        </authorList>
    </citation>
    <scope>NUCLEOTIDE SEQUENCE [LARGE SCALE GENOMIC DNA]</scope>
</reference>
<dbReference type="GO" id="GO:0003676">
    <property type="term" value="F:nucleic acid binding"/>
    <property type="evidence" value="ECO:0007669"/>
    <property type="project" value="InterPro"/>
</dbReference>
<name>A0A1F5VRG4_9BACT</name>
<dbReference type="STRING" id="1817863.A2Y62_12345"/>
<comment type="caution">
    <text evidence="2">The sequence shown here is derived from an EMBL/GenBank/DDBJ whole genome shotgun (WGS) entry which is preliminary data.</text>
</comment>
<dbReference type="GO" id="GO:0008270">
    <property type="term" value="F:zinc ion binding"/>
    <property type="evidence" value="ECO:0007669"/>
    <property type="project" value="InterPro"/>
</dbReference>
<accession>A0A1F5VRG4</accession>
<dbReference type="GO" id="GO:0004519">
    <property type="term" value="F:endonuclease activity"/>
    <property type="evidence" value="ECO:0007669"/>
    <property type="project" value="InterPro"/>
</dbReference>
<sequence length="119" mass="13668">MAIIVHENSDGICQLCGKAHKLDNWGITWEIDHIKPLSRGGTNSIKNLALLCKSCNRRKSDRTLQKLWKDDMEVLIDEVLNLYYNKGISIDKIAKKLDLNKKIISIIIHEETKPILENM</sequence>
<dbReference type="CDD" id="cd00085">
    <property type="entry name" value="HNHc"/>
    <property type="match status" value="1"/>
</dbReference>
<protein>
    <recommendedName>
        <fullName evidence="1">HNH nuclease domain-containing protein</fullName>
    </recommendedName>
</protein>
<dbReference type="Pfam" id="PF01844">
    <property type="entry name" value="HNH"/>
    <property type="match status" value="1"/>
</dbReference>
<organism evidence="2 3">
    <name type="scientific">Candidatus Fischerbacteria bacterium RBG_13_37_8</name>
    <dbReference type="NCBI Taxonomy" id="1817863"/>
    <lineage>
        <taxon>Bacteria</taxon>
        <taxon>Candidatus Fischeribacteriota</taxon>
    </lineage>
</organism>
<evidence type="ECO:0000313" key="3">
    <source>
        <dbReference type="Proteomes" id="UP000178943"/>
    </source>
</evidence>
<dbReference type="EMBL" id="MFGW01000110">
    <property type="protein sequence ID" value="OGF65671.1"/>
    <property type="molecule type" value="Genomic_DNA"/>
</dbReference>
<dbReference type="Gene3D" id="1.10.30.50">
    <property type="match status" value="1"/>
</dbReference>
<dbReference type="InterPro" id="IPR003615">
    <property type="entry name" value="HNH_nuc"/>
</dbReference>
<evidence type="ECO:0000259" key="1">
    <source>
        <dbReference type="SMART" id="SM00507"/>
    </source>
</evidence>
<dbReference type="PANTHER" id="PTHR33877:SF2">
    <property type="entry name" value="OS07G0170200 PROTEIN"/>
    <property type="match status" value="1"/>
</dbReference>
<dbReference type="SMART" id="SM00507">
    <property type="entry name" value="HNHc"/>
    <property type="match status" value="1"/>
</dbReference>
<dbReference type="AlphaFoldDB" id="A0A1F5VRG4"/>